<comment type="caution">
    <text evidence="6">The sequence shown here is derived from an EMBL/GenBank/DDBJ whole genome shotgun (WGS) entry which is preliminary data.</text>
</comment>
<evidence type="ECO:0000256" key="1">
    <source>
        <dbReference type="ARBA" id="ARBA00022729"/>
    </source>
</evidence>
<dbReference type="InterPro" id="IPR036328">
    <property type="entry name" value="MliC_sf"/>
</dbReference>
<feature type="domain" description="C-type lysozyme inhibitor" evidence="5">
    <location>
        <begin position="40"/>
        <end position="96"/>
    </location>
</feature>
<dbReference type="Gene3D" id="2.40.128.200">
    <property type="match status" value="1"/>
</dbReference>
<evidence type="ECO:0000313" key="6">
    <source>
        <dbReference type="EMBL" id="MCX2981883.1"/>
    </source>
</evidence>
<dbReference type="RefSeq" id="WP_279245876.1">
    <property type="nucleotide sequence ID" value="NZ_SHNN01000002.1"/>
</dbReference>
<accession>A0ABT3THT6</accession>
<sequence>MSLHNGYWPSLLIVSLLAGCAGQQAEEPAQEAEMSRTLVYECDQDELVASVRGEQLALYAGEEVYELTRVVSASGEKYEVGQTSVWSKGSSAIIAIRGIRYTNCRLNAARAPWEEARRRGVEFRGVGQEPGWLVEITPGGKILLVTGYGQQRWLFDTPDPLLSEEATIYQTSANGKQLKITLQTEHCQDTMSGEVFENAVIVELDERRLQGCGSALEPDWQWE</sequence>
<keyword evidence="3" id="KW-0564">Palmitate</keyword>
<evidence type="ECO:0000256" key="2">
    <source>
        <dbReference type="ARBA" id="ARBA00023136"/>
    </source>
</evidence>
<keyword evidence="4" id="KW-0449">Lipoprotein</keyword>
<dbReference type="InterPro" id="IPR018660">
    <property type="entry name" value="MliC"/>
</dbReference>
<keyword evidence="1" id="KW-0732">Signal</keyword>
<dbReference type="SUPFAM" id="SSF141488">
    <property type="entry name" value="YdhA-like"/>
    <property type="match status" value="1"/>
</dbReference>
<keyword evidence="7" id="KW-1185">Reference proteome</keyword>
<reference evidence="6" key="1">
    <citation type="submission" date="2019-02" db="EMBL/GenBank/DDBJ databases">
        <authorList>
            <person name="Li S.-H."/>
        </authorList>
    </citation>
    <scope>NUCLEOTIDE SEQUENCE</scope>
    <source>
        <strain evidence="6">IMCC14734</strain>
    </source>
</reference>
<dbReference type="EMBL" id="SHNN01000002">
    <property type="protein sequence ID" value="MCX2981883.1"/>
    <property type="molecule type" value="Genomic_DNA"/>
</dbReference>
<evidence type="ECO:0000256" key="3">
    <source>
        <dbReference type="ARBA" id="ARBA00023139"/>
    </source>
</evidence>
<dbReference type="Pfam" id="PF09864">
    <property type="entry name" value="MliC"/>
    <property type="match status" value="1"/>
</dbReference>
<keyword evidence="2" id="KW-0472">Membrane</keyword>
<evidence type="ECO:0000259" key="5">
    <source>
        <dbReference type="Pfam" id="PF09864"/>
    </source>
</evidence>
<evidence type="ECO:0000313" key="7">
    <source>
        <dbReference type="Proteomes" id="UP001143362"/>
    </source>
</evidence>
<protein>
    <recommendedName>
        <fullName evidence="5">C-type lysozyme inhibitor domain-containing protein</fullName>
    </recommendedName>
</protein>
<dbReference type="Proteomes" id="UP001143362">
    <property type="component" value="Unassembled WGS sequence"/>
</dbReference>
<evidence type="ECO:0000256" key="4">
    <source>
        <dbReference type="ARBA" id="ARBA00023288"/>
    </source>
</evidence>
<name>A0ABT3THT6_9GAMM</name>
<proteinExistence type="predicted"/>
<gene>
    <name evidence="6" type="ORF">EYC98_13550</name>
</gene>
<organism evidence="6 7">
    <name type="scientific">Candidatus Litorirhabdus singularis</name>
    <dbReference type="NCBI Taxonomy" id="2518993"/>
    <lineage>
        <taxon>Bacteria</taxon>
        <taxon>Pseudomonadati</taxon>
        <taxon>Pseudomonadota</taxon>
        <taxon>Gammaproteobacteria</taxon>
        <taxon>Cellvibrionales</taxon>
        <taxon>Halieaceae</taxon>
        <taxon>Candidatus Litorirhabdus</taxon>
    </lineage>
</organism>